<dbReference type="Proteomes" id="UP000000763">
    <property type="component" value="Chromosome 6"/>
</dbReference>
<dbReference type="EMBL" id="AP003617">
    <property type="protein sequence ID" value="BAD32865.1"/>
    <property type="molecule type" value="Genomic_DNA"/>
</dbReference>
<reference evidence="2" key="2">
    <citation type="journal article" date="2008" name="Nucleic Acids Res.">
        <title>The rice annotation project database (RAP-DB): 2008 update.</title>
        <authorList>
            <consortium name="The rice annotation project (RAP)"/>
        </authorList>
    </citation>
    <scope>GENOME REANNOTATION</scope>
    <source>
        <strain evidence="2">cv. Nipponbare</strain>
    </source>
</reference>
<reference evidence="2" key="1">
    <citation type="journal article" date="2005" name="Nature">
        <title>The map-based sequence of the rice genome.</title>
        <authorList>
            <consortium name="International rice genome sequencing project (IRGSP)"/>
            <person name="Matsumoto T."/>
            <person name="Wu J."/>
            <person name="Kanamori H."/>
            <person name="Katayose Y."/>
            <person name="Fujisawa M."/>
            <person name="Namiki N."/>
            <person name="Mizuno H."/>
            <person name="Yamamoto K."/>
            <person name="Antonio B.A."/>
            <person name="Baba T."/>
            <person name="Sakata K."/>
            <person name="Nagamura Y."/>
            <person name="Aoki H."/>
            <person name="Arikawa K."/>
            <person name="Arita K."/>
            <person name="Bito T."/>
            <person name="Chiden Y."/>
            <person name="Fujitsuka N."/>
            <person name="Fukunaka R."/>
            <person name="Hamada M."/>
            <person name="Harada C."/>
            <person name="Hayashi A."/>
            <person name="Hijishita S."/>
            <person name="Honda M."/>
            <person name="Hosokawa S."/>
            <person name="Ichikawa Y."/>
            <person name="Idonuma A."/>
            <person name="Iijima M."/>
            <person name="Ikeda M."/>
            <person name="Ikeno M."/>
            <person name="Ito K."/>
            <person name="Ito S."/>
            <person name="Ito T."/>
            <person name="Ito Y."/>
            <person name="Ito Y."/>
            <person name="Iwabuchi A."/>
            <person name="Kamiya K."/>
            <person name="Karasawa W."/>
            <person name="Kurita K."/>
            <person name="Katagiri S."/>
            <person name="Kikuta A."/>
            <person name="Kobayashi H."/>
            <person name="Kobayashi N."/>
            <person name="Machita K."/>
            <person name="Maehara T."/>
            <person name="Masukawa M."/>
            <person name="Mizubayashi T."/>
            <person name="Mukai Y."/>
            <person name="Nagasaki H."/>
            <person name="Nagata Y."/>
            <person name="Naito S."/>
            <person name="Nakashima M."/>
            <person name="Nakama Y."/>
            <person name="Nakamichi Y."/>
            <person name="Nakamura M."/>
            <person name="Meguro A."/>
            <person name="Negishi M."/>
            <person name="Ohta I."/>
            <person name="Ohta T."/>
            <person name="Okamoto M."/>
            <person name="Ono N."/>
            <person name="Saji S."/>
            <person name="Sakaguchi M."/>
            <person name="Sakai K."/>
            <person name="Shibata M."/>
            <person name="Shimokawa T."/>
            <person name="Song J."/>
            <person name="Takazaki Y."/>
            <person name="Terasawa K."/>
            <person name="Tsugane M."/>
            <person name="Tsuji K."/>
            <person name="Ueda S."/>
            <person name="Waki K."/>
            <person name="Yamagata H."/>
            <person name="Yamamoto M."/>
            <person name="Yamamoto S."/>
            <person name="Yamane H."/>
            <person name="Yoshiki S."/>
            <person name="Yoshihara R."/>
            <person name="Yukawa K."/>
            <person name="Zhong H."/>
            <person name="Yano M."/>
            <person name="Yuan Q."/>
            <person name="Ouyang S."/>
            <person name="Liu J."/>
            <person name="Jones K.M."/>
            <person name="Gansberger K."/>
            <person name="Moffat K."/>
            <person name="Hill J."/>
            <person name="Bera J."/>
            <person name="Fadrosh D."/>
            <person name="Jin S."/>
            <person name="Johri S."/>
            <person name="Kim M."/>
            <person name="Overton L."/>
            <person name="Reardon M."/>
            <person name="Tsitrin T."/>
            <person name="Vuong H."/>
            <person name="Weaver B."/>
            <person name="Ciecko A."/>
            <person name="Tallon L."/>
            <person name="Jackson J."/>
            <person name="Pai G."/>
            <person name="Aken S.V."/>
            <person name="Utterback T."/>
            <person name="Reidmuller S."/>
            <person name="Feldblyum T."/>
            <person name="Hsiao J."/>
            <person name="Zismann V."/>
            <person name="Iobst S."/>
            <person name="de Vazeille A.R."/>
            <person name="Buell C.R."/>
            <person name="Ying K."/>
            <person name="Li Y."/>
            <person name="Lu T."/>
            <person name="Huang Y."/>
            <person name="Zhao Q."/>
            <person name="Feng Q."/>
            <person name="Zhang L."/>
            <person name="Zhu J."/>
            <person name="Weng Q."/>
            <person name="Mu J."/>
            <person name="Lu Y."/>
            <person name="Fan D."/>
            <person name="Liu Y."/>
            <person name="Guan J."/>
            <person name="Zhang Y."/>
            <person name="Yu S."/>
            <person name="Liu X."/>
            <person name="Zhang Y."/>
            <person name="Hong G."/>
            <person name="Han B."/>
            <person name="Choisne N."/>
            <person name="Demange N."/>
            <person name="Orjeda G."/>
            <person name="Samain S."/>
            <person name="Cattolico L."/>
            <person name="Pelletier E."/>
            <person name="Couloux A."/>
            <person name="Segurens B."/>
            <person name="Wincker P."/>
            <person name="D'Hont A."/>
            <person name="Scarpelli C."/>
            <person name="Weissenbach J."/>
            <person name="Salanoubat M."/>
            <person name="Quetier F."/>
            <person name="Yu Y."/>
            <person name="Kim H.R."/>
            <person name="Rambo T."/>
            <person name="Currie J."/>
            <person name="Collura K."/>
            <person name="Luo M."/>
            <person name="Yang T."/>
            <person name="Ammiraju J.S.S."/>
            <person name="Engler F."/>
            <person name="Soderlund C."/>
            <person name="Wing R.A."/>
            <person name="Palmer L.E."/>
            <person name="de la Bastide M."/>
            <person name="Spiegel L."/>
            <person name="Nascimento L."/>
            <person name="Zutavern T."/>
            <person name="O'Shaughnessy A."/>
            <person name="Dike S."/>
            <person name="Dedhia N."/>
            <person name="Preston R."/>
            <person name="Balija V."/>
            <person name="McCombie W.R."/>
            <person name="Chow T."/>
            <person name="Chen H."/>
            <person name="Chung M."/>
            <person name="Chen C."/>
            <person name="Shaw J."/>
            <person name="Wu H."/>
            <person name="Hsiao K."/>
            <person name="Chao Y."/>
            <person name="Chu M."/>
            <person name="Cheng C."/>
            <person name="Hour A."/>
            <person name="Lee P."/>
            <person name="Lin S."/>
            <person name="Lin Y."/>
            <person name="Liou J."/>
            <person name="Liu S."/>
            <person name="Hsing Y."/>
            <person name="Raghuvanshi S."/>
            <person name="Mohanty A."/>
            <person name="Bharti A.K."/>
            <person name="Gaur A."/>
            <person name="Gupta V."/>
            <person name="Kumar D."/>
            <person name="Ravi V."/>
            <person name="Vij S."/>
            <person name="Kapur A."/>
            <person name="Khurana P."/>
            <person name="Khurana P."/>
            <person name="Khurana J.P."/>
            <person name="Tyagi A.K."/>
            <person name="Gaikwad K."/>
            <person name="Singh A."/>
            <person name="Dalal V."/>
            <person name="Srivastava S."/>
            <person name="Dixit A."/>
            <person name="Pal A.K."/>
            <person name="Ghazi I.A."/>
            <person name="Yadav M."/>
            <person name="Pandit A."/>
            <person name="Bhargava A."/>
            <person name="Sureshbabu K."/>
            <person name="Batra K."/>
            <person name="Sharma T.R."/>
            <person name="Mohapatra T."/>
            <person name="Singh N.K."/>
            <person name="Messing J."/>
            <person name="Nelson A.B."/>
            <person name="Fuks G."/>
            <person name="Kavchok S."/>
            <person name="Keizer G."/>
            <person name="Linton E."/>
            <person name="Llaca V."/>
            <person name="Song R."/>
            <person name="Tanyolac B."/>
            <person name="Young S."/>
            <person name="Ho-Il K."/>
            <person name="Hahn J.H."/>
            <person name="Sangsakoo G."/>
            <person name="Vanavichit A."/>
            <person name="de Mattos Luiz.A.T."/>
            <person name="Zimmer P.D."/>
            <person name="Malone G."/>
            <person name="Dellagostin O."/>
            <person name="de Oliveira A.C."/>
            <person name="Bevan M."/>
            <person name="Bancroft I."/>
            <person name="Minx P."/>
            <person name="Cordum H."/>
            <person name="Wilson R."/>
            <person name="Cheng Z."/>
            <person name="Jin W."/>
            <person name="Jiang J."/>
            <person name="Leong S.A."/>
            <person name="Iwama H."/>
            <person name="Gojobori T."/>
            <person name="Itoh T."/>
            <person name="Niimura Y."/>
            <person name="Fujii Y."/>
            <person name="Habara T."/>
            <person name="Sakai H."/>
            <person name="Sato Y."/>
            <person name="Wilson G."/>
            <person name="Kumar K."/>
            <person name="McCouch S."/>
            <person name="Juretic N."/>
            <person name="Hoen D."/>
            <person name="Wright S."/>
            <person name="Bruskiewich R."/>
            <person name="Bureau T."/>
            <person name="Miyao A."/>
            <person name="Hirochika H."/>
            <person name="Nishikawa T."/>
            <person name="Kadowaki K."/>
            <person name="Sugiura M."/>
            <person name="Burr B."/>
            <person name="Sasaki T."/>
        </authorList>
    </citation>
    <scope>NUCLEOTIDE SEQUENCE [LARGE SCALE GENOMIC DNA]</scope>
    <source>
        <strain evidence="2">cv. Nipponbare</strain>
    </source>
</reference>
<gene>
    <name evidence="1" type="primary">P0502H06.29</name>
</gene>
<organism evidence="1 2">
    <name type="scientific">Oryza sativa subsp. japonica</name>
    <name type="common">Rice</name>
    <dbReference type="NCBI Taxonomy" id="39947"/>
    <lineage>
        <taxon>Eukaryota</taxon>
        <taxon>Viridiplantae</taxon>
        <taxon>Streptophyta</taxon>
        <taxon>Embryophyta</taxon>
        <taxon>Tracheophyta</taxon>
        <taxon>Spermatophyta</taxon>
        <taxon>Magnoliopsida</taxon>
        <taxon>Liliopsida</taxon>
        <taxon>Poales</taxon>
        <taxon>Poaceae</taxon>
        <taxon>BOP clade</taxon>
        <taxon>Oryzoideae</taxon>
        <taxon>Oryzeae</taxon>
        <taxon>Oryzinae</taxon>
        <taxon>Oryza</taxon>
        <taxon>Oryza sativa</taxon>
    </lineage>
</organism>
<proteinExistence type="predicted"/>
<evidence type="ECO:0000313" key="2">
    <source>
        <dbReference type="Proteomes" id="UP000000763"/>
    </source>
</evidence>
<sequence>MGMGVSVTFYPWVGHGFALPVPDPTHCHPYLHRHLLAEELRRHPLLPFDATAPGLGDGGVQARGAGTWVVLYQAGLRHDGPTC</sequence>
<protein>
    <submittedName>
        <fullName evidence="1">Uncharacterized protein</fullName>
    </submittedName>
</protein>
<name>Q69XD6_ORYSJ</name>
<evidence type="ECO:0000313" key="1">
    <source>
        <dbReference type="EMBL" id="BAD32865.1"/>
    </source>
</evidence>
<dbReference type="AlphaFoldDB" id="Q69XD6"/>
<accession>Q69XD6</accession>